<dbReference type="VEuPathDB" id="FungiDB:M_BR32_EuGene_00079071"/>
<dbReference type="PANTHER" id="PTHR46588:SF1">
    <property type="entry name" value="SERINE_THREONINE_TYROSINE-INTERACTING PROTEIN"/>
    <property type="match status" value="1"/>
</dbReference>
<dbReference type="PROSITE" id="PS50056">
    <property type="entry name" value="TYR_PHOSPHATASE_2"/>
    <property type="match status" value="1"/>
</dbReference>
<dbReference type="Pfam" id="PF00782">
    <property type="entry name" value="DSPc"/>
    <property type="match status" value="1"/>
</dbReference>
<dbReference type="InterPro" id="IPR020422">
    <property type="entry name" value="TYR_PHOSPHATASE_DUAL_dom"/>
</dbReference>
<dbReference type="Gene3D" id="3.90.190.10">
    <property type="entry name" value="Protein tyrosine phosphatase superfamily"/>
    <property type="match status" value="1"/>
</dbReference>
<dbReference type="SMART" id="SM00195">
    <property type="entry name" value="DSPc"/>
    <property type="match status" value="1"/>
</dbReference>
<protein>
    <recommendedName>
        <fullName evidence="3">Tyrosine specific protein phosphatases domain-containing protein</fullName>
    </recommendedName>
</protein>
<organism evidence="4 5">
    <name type="scientific">Pyricularia oryzae</name>
    <name type="common">Rice blast fungus</name>
    <name type="synonym">Magnaporthe oryzae</name>
    <dbReference type="NCBI Taxonomy" id="318829"/>
    <lineage>
        <taxon>Eukaryota</taxon>
        <taxon>Fungi</taxon>
        <taxon>Dikarya</taxon>
        <taxon>Ascomycota</taxon>
        <taxon>Pezizomycotina</taxon>
        <taxon>Sordariomycetes</taxon>
        <taxon>Sordariomycetidae</taxon>
        <taxon>Magnaporthales</taxon>
        <taxon>Pyriculariaceae</taxon>
        <taxon>Pyricularia</taxon>
    </lineage>
</organism>
<dbReference type="SUPFAM" id="SSF52799">
    <property type="entry name" value="(Phosphotyrosine protein) phosphatases II"/>
    <property type="match status" value="1"/>
</dbReference>
<evidence type="ECO:0000256" key="2">
    <source>
        <dbReference type="SAM" id="MobiDB-lite"/>
    </source>
</evidence>
<feature type="compositionally biased region" description="Polar residues" evidence="2">
    <location>
        <begin position="260"/>
        <end position="276"/>
    </location>
</feature>
<dbReference type="GO" id="GO:0005737">
    <property type="term" value="C:cytoplasm"/>
    <property type="evidence" value="ECO:0007669"/>
    <property type="project" value="TreeGrafter"/>
</dbReference>
<accession>A0A4P7NC88</accession>
<dbReference type="GO" id="GO:0140096">
    <property type="term" value="F:catalytic activity, acting on a protein"/>
    <property type="evidence" value="ECO:0007669"/>
    <property type="project" value="UniProtKB-ARBA"/>
</dbReference>
<dbReference type="InterPro" id="IPR052449">
    <property type="entry name" value="STYX-Interacting_Phosphatase"/>
</dbReference>
<feature type="region of interest" description="Disordered" evidence="2">
    <location>
        <begin position="260"/>
        <end position="281"/>
    </location>
</feature>
<evidence type="ECO:0000313" key="5">
    <source>
        <dbReference type="Proteomes" id="UP000294847"/>
    </source>
</evidence>
<dbReference type="GO" id="GO:0005654">
    <property type="term" value="C:nucleoplasm"/>
    <property type="evidence" value="ECO:0007669"/>
    <property type="project" value="TreeGrafter"/>
</dbReference>
<evidence type="ECO:0000259" key="3">
    <source>
        <dbReference type="PROSITE" id="PS50056"/>
    </source>
</evidence>
<sequence length="319" mass="35908">MDDENRKKHGNVVATAPFERGPPEPPYIMIPALPLPTLSILPSFEAMDSADLSEADLRIITQNAPQLARDNTSNWNYDMRRNAQPILDFLHLGPWNSAKDRAYLEKEGITMLLGVLDTRMAPIQVVSLQKAVQGLDIAIDHIDATNHQELIRLFPEFVRKVNDHMLSVYRKQAVQVPAVPGEMAIDPASFSRGKVLVFCDSGNERSALMVAGYIMNLFGVDVVSAVQFVNCQRFCTNFDEECKQWLRAYQDILEARRSVATSKSTGTRPSGLASNKRSIDQAYHEENDTGREHDLGRWMNREAFVPFIDGREKDIEMAS</sequence>
<evidence type="ECO:0000313" key="4">
    <source>
        <dbReference type="EMBL" id="QBZ58906.1"/>
    </source>
</evidence>
<dbReference type="InterPro" id="IPR029021">
    <property type="entry name" value="Prot-tyrosine_phosphatase-like"/>
</dbReference>
<dbReference type="EMBL" id="CP034206">
    <property type="protein sequence ID" value="QBZ58906.1"/>
    <property type="molecule type" value="Genomic_DNA"/>
</dbReference>
<proteinExistence type="inferred from homology"/>
<dbReference type="InterPro" id="IPR000387">
    <property type="entry name" value="Tyr_Pase_dom"/>
</dbReference>
<dbReference type="GO" id="GO:0070372">
    <property type="term" value="P:regulation of ERK1 and ERK2 cascade"/>
    <property type="evidence" value="ECO:0007669"/>
    <property type="project" value="TreeGrafter"/>
</dbReference>
<gene>
    <name evidence="4" type="ORF">PoMZ_03864</name>
</gene>
<dbReference type="CDD" id="cd14498">
    <property type="entry name" value="DSP"/>
    <property type="match status" value="1"/>
</dbReference>
<dbReference type="GO" id="GO:0062026">
    <property type="term" value="P:negative regulation of SCF-dependent proteasomal ubiquitin-dependent catabolic process"/>
    <property type="evidence" value="ECO:0007669"/>
    <property type="project" value="TreeGrafter"/>
</dbReference>
<evidence type="ECO:0000256" key="1">
    <source>
        <dbReference type="ARBA" id="ARBA00009649"/>
    </source>
</evidence>
<dbReference type="InterPro" id="IPR000340">
    <property type="entry name" value="Dual-sp_phosphatase_cat-dom"/>
</dbReference>
<feature type="domain" description="Tyrosine specific protein phosphatases" evidence="3">
    <location>
        <begin position="155"/>
        <end position="233"/>
    </location>
</feature>
<dbReference type="AlphaFoldDB" id="A0A4P7NC88"/>
<name>A0A4P7NC88_PYROR</name>
<dbReference type="Proteomes" id="UP000294847">
    <property type="component" value="Chromosome 3"/>
</dbReference>
<comment type="similarity">
    <text evidence="1">Belongs to the protein-tyrosine phosphatase family. Non-receptor class subfamily.</text>
</comment>
<reference evidence="4 5" key="1">
    <citation type="journal article" date="2019" name="Mol. Biol. Evol.">
        <title>Blast fungal genomes show frequent chromosomal changes, gene gains and losses, and effector gene turnover.</title>
        <authorList>
            <person name="Gomez Luciano L.B."/>
            <person name="Jason Tsai I."/>
            <person name="Chuma I."/>
            <person name="Tosa Y."/>
            <person name="Chen Y.H."/>
            <person name="Li J.Y."/>
            <person name="Li M.Y."/>
            <person name="Jade Lu M.Y."/>
            <person name="Nakayashiki H."/>
            <person name="Li W.H."/>
        </authorList>
    </citation>
    <scope>NUCLEOTIDE SEQUENCE [LARGE SCALE GENOMIC DNA]</scope>
    <source>
        <strain evidence="4">MZ5-1-6</strain>
    </source>
</reference>
<dbReference type="PANTHER" id="PTHR46588">
    <property type="entry name" value="SERINE/THREONINE/TYROSINE-INTERACTING PROTEIN"/>
    <property type="match status" value="1"/>
</dbReference>
<dbReference type="GO" id="GO:1990444">
    <property type="term" value="F:F-box domain binding"/>
    <property type="evidence" value="ECO:0007669"/>
    <property type="project" value="TreeGrafter"/>
</dbReference>